<accession>A0A4R3Y0C9</accession>
<protein>
    <submittedName>
        <fullName evidence="1">Uncharacterized protein</fullName>
    </submittedName>
</protein>
<dbReference type="Proteomes" id="UP000295367">
    <property type="component" value="Unassembled WGS sequence"/>
</dbReference>
<sequence>MKVIGMQKLNAGILAYFRWVFVAGTLTAALPVSAAEVSMPLLTIHASLSLPAAPVVVSGGEIASLLDKPVAMIRAVSWQGGVKKIIPFQIDKRDAKGRYVFPLKDDDKALLLEATDECVFMLNDAGERLRPGAESTNPQQTIEIGIVDFNTGERKWVYLQVITADTPAEVTKDYVVYDAANDTIETGIYRIGFSKSQPFLIDKLQWHVDGVGKWSPNVVDTMKIRHHGKLLGIDFVRTQADYRSRIIAVKDGPVRVIRRTLNSVKVLGYLQSPSLTIDYVIYANGLQMDTLIDLPFKLSWFFSDLSTLTTIDWNDAPPLPALRINSAGKPAITINGEMNPDKEQFNKGVEQRFGIESAYGLLMVQLELEKNLPVEPHLYLLDDRKRVDEPENIPGQFGNVGFLTTGWEKVDTSLHHLMFNVLVLQKTSVGNGLELLGTYPVKKKQITKQ</sequence>
<dbReference type="AlphaFoldDB" id="A0A4R3Y0C9"/>
<keyword evidence="2" id="KW-1185">Reference proteome</keyword>
<comment type="caution">
    <text evidence="1">The sequence shown here is derived from an EMBL/GenBank/DDBJ whole genome shotgun (WGS) entry which is preliminary data.</text>
</comment>
<proteinExistence type="predicted"/>
<evidence type="ECO:0000313" key="2">
    <source>
        <dbReference type="Proteomes" id="UP000295367"/>
    </source>
</evidence>
<organism evidence="1 2">
    <name type="scientific">Sulfurirhabdus autotrophica</name>
    <dbReference type="NCBI Taxonomy" id="1706046"/>
    <lineage>
        <taxon>Bacteria</taxon>
        <taxon>Pseudomonadati</taxon>
        <taxon>Pseudomonadota</taxon>
        <taxon>Betaproteobacteria</taxon>
        <taxon>Nitrosomonadales</taxon>
        <taxon>Sulfuricellaceae</taxon>
        <taxon>Sulfurirhabdus</taxon>
    </lineage>
</organism>
<dbReference type="EMBL" id="SMCO01000013">
    <property type="protein sequence ID" value="TCV84078.1"/>
    <property type="molecule type" value="Genomic_DNA"/>
</dbReference>
<gene>
    <name evidence="1" type="ORF">EDC63_11313</name>
</gene>
<evidence type="ECO:0000313" key="1">
    <source>
        <dbReference type="EMBL" id="TCV84078.1"/>
    </source>
</evidence>
<reference evidence="1 2" key="1">
    <citation type="submission" date="2019-03" db="EMBL/GenBank/DDBJ databases">
        <title>Genomic Encyclopedia of Type Strains, Phase IV (KMG-IV): sequencing the most valuable type-strain genomes for metagenomic binning, comparative biology and taxonomic classification.</title>
        <authorList>
            <person name="Goeker M."/>
        </authorList>
    </citation>
    <scope>NUCLEOTIDE SEQUENCE [LARGE SCALE GENOMIC DNA]</scope>
    <source>
        <strain evidence="1 2">DSM 100309</strain>
    </source>
</reference>
<name>A0A4R3Y0C9_9PROT</name>